<feature type="domain" description="Resolvase/invertase-type recombinase catalytic" evidence="1">
    <location>
        <begin position="6"/>
        <end position="154"/>
    </location>
</feature>
<dbReference type="RefSeq" id="WP_214056282.1">
    <property type="nucleotide sequence ID" value="NZ_BAAAHS010000289.1"/>
</dbReference>
<dbReference type="PROSITE" id="PS51737">
    <property type="entry name" value="RECOMBINASE_DNA_BIND"/>
    <property type="match status" value="1"/>
</dbReference>
<dbReference type="Proteomes" id="UP000679307">
    <property type="component" value="Chromosome"/>
</dbReference>
<dbReference type="Pfam" id="PF07508">
    <property type="entry name" value="Recombinase"/>
    <property type="match status" value="1"/>
</dbReference>
<evidence type="ECO:0000259" key="1">
    <source>
        <dbReference type="PROSITE" id="PS51736"/>
    </source>
</evidence>
<reference evidence="3 4" key="1">
    <citation type="submission" date="2021-05" db="EMBL/GenBank/DDBJ databases">
        <title>Complete genome of Nocardioides aquaticus KCTC 9944T isolated from meromictic and hypersaline Ekho Lake, Antarctica.</title>
        <authorList>
            <person name="Hwang K."/>
            <person name="Kim K.M."/>
            <person name="Choe H."/>
        </authorList>
    </citation>
    <scope>NUCLEOTIDE SEQUENCE [LARGE SCALE GENOMIC DNA]</scope>
    <source>
        <strain evidence="3 4">KCTC 9944</strain>
    </source>
</reference>
<evidence type="ECO:0000313" key="3">
    <source>
        <dbReference type="EMBL" id="QVT80794.1"/>
    </source>
</evidence>
<dbReference type="Pfam" id="PF00239">
    <property type="entry name" value="Resolvase"/>
    <property type="match status" value="1"/>
</dbReference>
<dbReference type="InterPro" id="IPR050639">
    <property type="entry name" value="SSR_resolvase"/>
</dbReference>
<gene>
    <name evidence="3" type="ORF">ENKNEFLB_03195</name>
</gene>
<dbReference type="PROSITE" id="PS51736">
    <property type="entry name" value="RECOMBINASES_3"/>
    <property type="match status" value="1"/>
</dbReference>
<dbReference type="Gene3D" id="3.90.1750.20">
    <property type="entry name" value="Putative Large Serine Recombinase, Chain B, Domain 2"/>
    <property type="match status" value="1"/>
</dbReference>
<sequence>MTTPRAAAIYARISSDPGATHAGVERQLTDCRKKAEALGWGIGGEYVDNDLSAYSGKHRPEYARMMTDLADGLLDAVVVYNLDRLTRRPSELETFHDAIQAAGVAHVQFVTGEANMLTDDGLLQTRILGAFAAKESANISRRVRRKVEEVAAQGRPHGGARPFGYEDDKIGIRETEAGVYRQLVARFLAGESTRSLANWLNDQGIPTVTGKTWTTTTIKGMLINPRYVGLRAHRGTVVGRAVWEPLITDEDHRRILAKFAAKKTSGRRVPQRYLLSGMLRCGKCGNTLFSSARTERGKTTRRYVCSSGPDHGGCGKLTIAAAPVEDLIANFVLYRLDTPELADTLAGRSSADARTQELTTALDADTQQLEDLALAYANRDISMREWMTAKKPITQRLEATQRQLAAVTRTSALTGIVGDGAELRRTWDTLNLGRQNAIVAALVDRLTIGPGQPGARAVDPHRISVQWRH</sequence>
<proteinExistence type="predicted"/>
<feature type="domain" description="Recombinase" evidence="2">
    <location>
        <begin position="162"/>
        <end position="265"/>
    </location>
</feature>
<name>A0ABX8EKL5_9ACTN</name>
<organism evidence="3 4">
    <name type="scientific">Nocardioides aquaticus</name>
    <dbReference type="NCBI Taxonomy" id="160826"/>
    <lineage>
        <taxon>Bacteria</taxon>
        <taxon>Bacillati</taxon>
        <taxon>Actinomycetota</taxon>
        <taxon>Actinomycetes</taxon>
        <taxon>Propionibacteriales</taxon>
        <taxon>Nocardioidaceae</taxon>
        <taxon>Nocardioides</taxon>
    </lineage>
</organism>
<evidence type="ECO:0000313" key="4">
    <source>
        <dbReference type="Proteomes" id="UP000679307"/>
    </source>
</evidence>
<dbReference type="SUPFAM" id="SSF53041">
    <property type="entry name" value="Resolvase-like"/>
    <property type="match status" value="1"/>
</dbReference>
<evidence type="ECO:0000259" key="2">
    <source>
        <dbReference type="PROSITE" id="PS51737"/>
    </source>
</evidence>
<dbReference type="SMART" id="SM00857">
    <property type="entry name" value="Resolvase"/>
    <property type="match status" value="1"/>
</dbReference>
<evidence type="ECO:0008006" key="5">
    <source>
        <dbReference type="Google" id="ProtNLM"/>
    </source>
</evidence>
<dbReference type="PANTHER" id="PTHR30461:SF23">
    <property type="entry name" value="DNA RECOMBINASE-RELATED"/>
    <property type="match status" value="1"/>
</dbReference>
<dbReference type="EMBL" id="CP075371">
    <property type="protein sequence ID" value="QVT80794.1"/>
    <property type="molecule type" value="Genomic_DNA"/>
</dbReference>
<dbReference type="InterPro" id="IPR011109">
    <property type="entry name" value="DNA_bind_recombinase_dom"/>
</dbReference>
<dbReference type="InterPro" id="IPR006119">
    <property type="entry name" value="Resolv_N"/>
</dbReference>
<dbReference type="InterPro" id="IPR025827">
    <property type="entry name" value="Zn_ribbon_recom_dom"/>
</dbReference>
<dbReference type="InterPro" id="IPR038109">
    <property type="entry name" value="DNA_bind_recomb_sf"/>
</dbReference>
<dbReference type="Gene3D" id="3.40.50.1390">
    <property type="entry name" value="Resolvase, N-terminal catalytic domain"/>
    <property type="match status" value="1"/>
</dbReference>
<protein>
    <recommendedName>
        <fullName evidence="5">Recombinase family protein</fullName>
    </recommendedName>
</protein>
<dbReference type="CDD" id="cd00338">
    <property type="entry name" value="Ser_Recombinase"/>
    <property type="match status" value="1"/>
</dbReference>
<dbReference type="PANTHER" id="PTHR30461">
    <property type="entry name" value="DNA-INVERTASE FROM LAMBDOID PROPHAGE"/>
    <property type="match status" value="1"/>
</dbReference>
<keyword evidence="4" id="KW-1185">Reference proteome</keyword>
<dbReference type="Pfam" id="PF13408">
    <property type="entry name" value="Zn_ribbon_recom"/>
    <property type="match status" value="1"/>
</dbReference>
<accession>A0ABX8EKL5</accession>
<dbReference type="InterPro" id="IPR036162">
    <property type="entry name" value="Resolvase-like_N_sf"/>
</dbReference>